<evidence type="ECO:0000313" key="4">
    <source>
        <dbReference type="Proteomes" id="UP000033998"/>
    </source>
</evidence>
<dbReference type="EMBL" id="LBWE01000001">
    <property type="protein sequence ID" value="KKR02287.1"/>
    <property type="molecule type" value="Genomic_DNA"/>
</dbReference>
<keyword evidence="2" id="KW-0472">Membrane</keyword>
<protein>
    <submittedName>
        <fullName evidence="3">Fibronectin type III domain protein</fullName>
    </submittedName>
</protein>
<name>A0A837HRW7_9BACT</name>
<proteinExistence type="predicted"/>
<keyword evidence="2" id="KW-1133">Transmembrane helix</keyword>
<organism evidence="3 4">
    <name type="scientific">Candidatus Nomurabacteria bacterium GW2011_GWD2_39_12</name>
    <dbReference type="NCBI Taxonomy" id="1618759"/>
    <lineage>
        <taxon>Bacteria</taxon>
        <taxon>Candidatus Nomuraibacteriota</taxon>
    </lineage>
</organism>
<evidence type="ECO:0000256" key="1">
    <source>
        <dbReference type="SAM" id="MobiDB-lite"/>
    </source>
</evidence>
<gene>
    <name evidence="3" type="ORF">UT27_C0001G0065</name>
</gene>
<feature type="region of interest" description="Disordered" evidence="1">
    <location>
        <begin position="248"/>
        <end position="268"/>
    </location>
</feature>
<feature type="transmembrane region" description="Helical" evidence="2">
    <location>
        <begin position="7"/>
        <end position="28"/>
    </location>
</feature>
<evidence type="ECO:0000256" key="2">
    <source>
        <dbReference type="SAM" id="Phobius"/>
    </source>
</evidence>
<dbReference type="AlphaFoldDB" id="A0A837HRW7"/>
<reference evidence="3 4" key="1">
    <citation type="journal article" date="2015" name="Nature">
        <title>rRNA introns, odd ribosomes, and small enigmatic genomes across a large radiation of phyla.</title>
        <authorList>
            <person name="Brown C.T."/>
            <person name="Hug L.A."/>
            <person name="Thomas B.C."/>
            <person name="Sharon I."/>
            <person name="Castelle C.J."/>
            <person name="Singh A."/>
            <person name="Wilkins M.J."/>
            <person name="Williams K.H."/>
            <person name="Banfield J.F."/>
        </authorList>
    </citation>
    <scope>NUCLEOTIDE SEQUENCE [LARGE SCALE GENOMIC DNA]</scope>
</reference>
<keyword evidence="2" id="KW-0812">Transmembrane</keyword>
<comment type="caution">
    <text evidence="3">The sequence shown here is derived from an EMBL/GenBank/DDBJ whole genome shotgun (WGS) entry which is preliminary data.</text>
</comment>
<sequence length="326" mass="34931">MDKIIKLGGIIVAGTILFGSMPFALYAYNTSVTTNNATYITPTSVTLNGFVSGGNFTPNASTNAWFEYGTDISLGSSTFMNASSFYYGQSGNYSANIFGLTPNTTYYFRAIAQNTQSRVYGNISSFTTKLSGAGNVDSDANSALLAATTEPATFVEGRSVHLNSLVRNNTNYPSNTYFEWGTNTNLSNKTTVVQTGAFVAIKHADLLTGLSPSTTYYFRAVIENSFGKSTGSILNFVTSAEIIKNSTEKNASGSTTLNNKENTADTEKSLGSSLGASLGANVLNSGSFLPVNIFGWLLLIILTLVLVLLGQHLYSKFTEKKEEKHL</sequence>
<evidence type="ECO:0000313" key="3">
    <source>
        <dbReference type="EMBL" id="KKR02287.1"/>
    </source>
</evidence>
<dbReference type="Proteomes" id="UP000033998">
    <property type="component" value="Unassembled WGS sequence"/>
</dbReference>
<accession>A0A837HRW7</accession>
<feature type="compositionally biased region" description="Polar residues" evidence="1">
    <location>
        <begin position="248"/>
        <end position="261"/>
    </location>
</feature>
<feature type="transmembrane region" description="Helical" evidence="2">
    <location>
        <begin position="293"/>
        <end position="314"/>
    </location>
</feature>